<dbReference type="Gene3D" id="1.10.260.40">
    <property type="entry name" value="lambda repressor-like DNA-binding domains"/>
    <property type="match status" value="1"/>
</dbReference>
<evidence type="ECO:0000313" key="2">
    <source>
        <dbReference type="EMBL" id="SHK96056.1"/>
    </source>
</evidence>
<evidence type="ECO:0000259" key="1">
    <source>
        <dbReference type="SMART" id="SM00530"/>
    </source>
</evidence>
<dbReference type="AlphaFoldDB" id="A0A1M6WQV8"/>
<dbReference type="SUPFAM" id="SSF47413">
    <property type="entry name" value="lambda repressor-like DNA-binding domains"/>
    <property type="match status" value="1"/>
</dbReference>
<dbReference type="Proteomes" id="UP000184452">
    <property type="component" value="Unassembled WGS sequence"/>
</dbReference>
<gene>
    <name evidence="2" type="ORF">SAMN05421803_1496</name>
</gene>
<protein>
    <submittedName>
        <fullName evidence="2">Helix-turn-helix domain-containing protein</fullName>
    </submittedName>
</protein>
<keyword evidence="3" id="KW-1185">Reference proteome</keyword>
<dbReference type="InterPro" id="IPR001387">
    <property type="entry name" value="Cro/C1-type_HTH"/>
</dbReference>
<proteinExistence type="predicted"/>
<name>A0A1M6WQV8_9ACTN</name>
<reference evidence="2 3" key="1">
    <citation type="submission" date="2016-11" db="EMBL/GenBank/DDBJ databases">
        <authorList>
            <person name="Jaros S."/>
            <person name="Januszkiewicz K."/>
            <person name="Wedrychowicz H."/>
        </authorList>
    </citation>
    <scope>NUCLEOTIDE SEQUENCE [LARGE SCALE GENOMIC DNA]</scope>
    <source>
        <strain evidence="2 3">CGMCC 4.5723</strain>
    </source>
</reference>
<dbReference type="GO" id="GO:0003677">
    <property type="term" value="F:DNA binding"/>
    <property type="evidence" value="ECO:0007669"/>
    <property type="project" value="InterPro"/>
</dbReference>
<organism evidence="2 3">
    <name type="scientific">Nocardiopsis flavescens</name>
    <dbReference type="NCBI Taxonomy" id="758803"/>
    <lineage>
        <taxon>Bacteria</taxon>
        <taxon>Bacillati</taxon>
        <taxon>Actinomycetota</taxon>
        <taxon>Actinomycetes</taxon>
        <taxon>Streptosporangiales</taxon>
        <taxon>Nocardiopsidaceae</taxon>
        <taxon>Nocardiopsis</taxon>
    </lineage>
</organism>
<dbReference type="Pfam" id="PF13560">
    <property type="entry name" value="HTH_31"/>
    <property type="match status" value="1"/>
</dbReference>
<dbReference type="InterPro" id="IPR010982">
    <property type="entry name" value="Lambda_DNA-bd_dom_sf"/>
</dbReference>
<accession>A0A1M6WQV8</accession>
<feature type="domain" description="HTH cro/C1-type" evidence="1">
    <location>
        <begin position="7"/>
        <end position="62"/>
    </location>
</feature>
<dbReference type="SMART" id="SM00530">
    <property type="entry name" value="HTH_XRE"/>
    <property type="match status" value="1"/>
</dbReference>
<sequence length="327" mass="33767">MDGFGDHAKRLMAAQGVSLRDLSARIRFDAGYLSKVLAGKRPVSAAVARAVDDALGAGGGLVALAGSATAEDRDRVAHRGAHRDPAAVAALASVLAAARRADDVLPARVMIPTVTAQVTQLRRFAAEARGAAAEPAAYVAAEGVQFLGWLHAEGGHHPTAARVLAEAEARADALADAHAGGVLAAQAANFRGYLARQQDNPRGMARWFGAAYHTPGATPLQRVGDAVQAAHGWALMGERVEAARLMGHAGELLDSAGEGDQAPGAAYWLSPEFSRLNLGLGHLGLGDHDQAAAHLRAGLAGLPAEWHGSEWAAEYRGFLAQAEAGHA</sequence>
<evidence type="ECO:0000313" key="3">
    <source>
        <dbReference type="Proteomes" id="UP000184452"/>
    </source>
</evidence>
<dbReference type="EMBL" id="FQZK01000049">
    <property type="protein sequence ID" value="SHK96056.1"/>
    <property type="molecule type" value="Genomic_DNA"/>
</dbReference>